<dbReference type="NCBIfam" id="TIGR03889">
    <property type="entry name" value="nitrile_acc"/>
    <property type="match status" value="1"/>
</dbReference>
<keyword evidence="3" id="KW-1185">Reference proteome</keyword>
<feature type="domain" description="Nitrile hydratase beta subunit-like N-terminal" evidence="1">
    <location>
        <begin position="20"/>
        <end position="103"/>
    </location>
</feature>
<dbReference type="OrthoDB" id="9811616at2"/>
<accession>A0A4R1N4E6</accession>
<dbReference type="InterPro" id="IPR023808">
    <property type="entry name" value="Nitrile_Hydratase_acc_put"/>
</dbReference>
<evidence type="ECO:0000259" key="1">
    <source>
        <dbReference type="Pfam" id="PF21006"/>
    </source>
</evidence>
<reference evidence="2 3" key="1">
    <citation type="submission" date="2019-02" db="EMBL/GenBank/DDBJ databases">
        <title>Investigation of anaerobic lignin degradation for improved lignocellulosic biofuels.</title>
        <authorList>
            <person name="Deangelis K."/>
        </authorList>
    </citation>
    <scope>NUCLEOTIDE SEQUENCE [LARGE SCALE GENOMIC DNA]</scope>
    <source>
        <strain evidence="2 3">159R</strain>
    </source>
</reference>
<dbReference type="EMBL" id="SJOI01000001">
    <property type="protein sequence ID" value="TCL02034.1"/>
    <property type="molecule type" value="Genomic_DNA"/>
</dbReference>
<dbReference type="InterPro" id="IPR008990">
    <property type="entry name" value="Elect_transpt_acc-like_dom_sf"/>
</dbReference>
<dbReference type="SUPFAM" id="SSF50090">
    <property type="entry name" value="Electron transport accessory proteins"/>
    <property type="match status" value="1"/>
</dbReference>
<comment type="caution">
    <text evidence="2">The sequence shown here is derived from an EMBL/GenBank/DDBJ whole genome shotgun (WGS) entry which is preliminary data.</text>
</comment>
<organism evidence="2 3">
    <name type="scientific">Sodalis ligni</name>
    <dbReference type="NCBI Taxonomy" id="2697027"/>
    <lineage>
        <taxon>Bacteria</taxon>
        <taxon>Pseudomonadati</taxon>
        <taxon>Pseudomonadota</taxon>
        <taxon>Gammaproteobacteria</taxon>
        <taxon>Enterobacterales</taxon>
        <taxon>Bruguierivoracaceae</taxon>
        <taxon>Sodalis</taxon>
    </lineage>
</organism>
<dbReference type="InterPro" id="IPR049054">
    <property type="entry name" value="CN_hydtase_beta-like_N"/>
</dbReference>
<dbReference type="Pfam" id="PF21006">
    <property type="entry name" value="NHase_beta_N"/>
    <property type="match status" value="1"/>
</dbReference>
<dbReference type="Proteomes" id="UP000294555">
    <property type="component" value="Unassembled WGS sequence"/>
</dbReference>
<evidence type="ECO:0000313" key="2">
    <source>
        <dbReference type="EMBL" id="TCL02034.1"/>
    </source>
</evidence>
<dbReference type="AlphaFoldDB" id="A0A4R1N4E6"/>
<dbReference type="InterPro" id="IPR042262">
    <property type="entry name" value="CN_hydtase_beta_C"/>
</dbReference>
<gene>
    <name evidence="2" type="ORF">EZJ58_0019</name>
</gene>
<protein>
    <submittedName>
        <fullName evidence="2">Nitrile hydratase accessory protein</fullName>
    </submittedName>
</protein>
<dbReference type="RefSeq" id="WP_132921014.1">
    <property type="nucleotide sequence ID" value="NZ_SJOI01000001.1"/>
</dbReference>
<sequence>MNSPEMLKDALNDAQALRSIVFPNPWAARAFGLTLAAVEKNLFSLQAFQHALIERIAESESRGESITDEERYYSCWVDALTVLLDGTPQISLASRDEEERKIREYTHQAHLHQEAHFPPRPLLIVEGK</sequence>
<proteinExistence type="predicted"/>
<dbReference type="Gene3D" id="1.10.472.20">
    <property type="entry name" value="Nitrile hydratase, beta subunit"/>
    <property type="match status" value="1"/>
</dbReference>
<evidence type="ECO:0000313" key="3">
    <source>
        <dbReference type="Proteomes" id="UP000294555"/>
    </source>
</evidence>
<name>A0A4R1N4E6_9GAMM</name>